<reference evidence="1" key="1">
    <citation type="submission" date="2020-11" db="EMBL/GenBank/DDBJ databases">
        <authorList>
            <consortium name="DOE Joint Genome Institute"/>
            <person name="Ahrendt S."/>
            <person name="Riley R."/>
            <person name="Andreopoulos W."/>
            <person name="Labutti K."/>
            <person name="Pangilinan J."/>
            <person name="Ruiz-Duenas F.J."/>
            <person name="Barrasa J.M."/>
            <person name="Sanchez-Garcia M."/>
            <person name="Camarero S."/>
            <person name="Miyauchi S."/>
            <person name="Serrano A."/>
            <person name="Linde D."/>
            <person name="Babiker R."/>
            <person name="Drula E."/>
            <person name="Ayuso-Fernandez I."/>
            <person name="Pacheco R."/>
            <person name="Padilla G."/>
            <person name="Ferreira P."/>
            <person name="Barriuso J."/>
            <person name="Kellner H."/>
            <person name="Castanera R."/>
            <person name="Alfaro M."/>
            <person name="Ramirez L."/>
            <person name="Pisabarro A.G."/>
            <person name="Kuo A."/>
            <person name="Tritt A."/>
            <person name="Lipzen A."/>
            <person name="He G."/>
            <person name="Yan M."/>
            <person name="Ng V."/>
            <person name="Cullen D."/>
            <person name="Martin F."/>
            <person name="Rosso M.-N."/>
            <person name="Henrissat B."/>
            <person name="Hibbett D."/>
            <person name="Martinez A.T."/>
            <person name="Grigoriev I.V."/>
        </authorList>
    </citation>
    <scope>NUCLEOTIDE SEQUENCE</scope>
    <source>
        <strain evidence="1">MF-IS2</strain>
    </source>
</reference>
<proteinExistence type="predicted"/>
<evidence type="ECO:0000313" key="1">
    <source>
        <dbReference type="EMBL" id="KAF9441792.1"/>
    </source>
</evidence>
<organism evidence="1 2">
    <name type="scientific">Macrolepiota fuliginosa MF-IS2</name>
    <dbReference type="NCBI Taxonomy" id="1400762"/>
    <lineage>
        <taxon>Eukaryota</taxon>
        <taxon>Fungi</taxon>
        <taxon>Dikarya</taxon>
        <taxon>Basidiomycota</taxon>
        <taxon>Agaricomycotina</taxon>
        <taxon>Agaricomycetes</taxon>
        <taxon>Agaricomycetidae</taxon>
        <taxon>Agaricales</taxon>
        <taxon>Agaricineae</taxon>
        <taxon>Agaricaceae</taxon>
        <taxon>Macrolepiota</taxon>
    </lineage>
</organism>
<dbReference type="Proteomes" id="UP000807342">
    <property type="component" value="Unassembled WGS sequence"/>
</dbReference>
<dbReference type="CDD" id="cd00303">
    <property type="entry name" value="retropepsin_like"/>
    <property type="match status" value="1"/>
</dbReference>
<accession>A0A9P5X1S5</accession>
<sequence length="173" mass="19346">MTVWELLAASPDAWKIVKDEVMTQQKPIANVSTLREMTPEEEGNAVSTFLSHEQAPGSLVVASSIEDLQTIPLVLNEQETMMMESMNAMREALLGLLHDLPVRIGQNTFYLQVQVVENASYEMLLGRPFLTLTEAHTHHYSSGNSHITLQDPNTHDIFTVPTKPHVCQMSGFQ</sequence>
<protein>
    <submittedName>
        <fullName evidence="1">Uncharacterized protein</fullName>
    </submittedName>
</protein>
<dbReference type="Gene3D" id="2.40.70.10">
    <property type="entry name" value="Acid Proteases"/>
    <property type="match status" value="1"/>
</dbReference>
<evidence type="ECO:0000313" key="2">
    <source>
        <dbReference type="Proteomes" id="UP000807342"/>
    </source>
</evidence>
<dbReference type="EMBL" id="MU151785">
    <property type="protein sequence ID" value="KAF9441792.1"/>
    <property type="molecule type" value="Genomic_DNA"/>
</dbReference>
<dbReference type="AlphaFoldDB" id="A0A9P5X1S5"/>
<name>A0A9P5X1S5_9AGAR</name>
<comment type="caution">
    <text evidence="1">The sequence shown here is derived from an EMBL/GenBank/DDBJ whole genome shotgun (WGS) entry which is preliminary data.</text>
</comment>
<dbReference type="InterPro" id="IPR021109">
    <property type="entry name" value="Peptidase_aspartic_dom_sf"/>
</dbReference>
<dbReference type="OrthoDB" id="5596707at2759"/>
<gene>
    <name evidence="1" type="ORF">P691DRAFT_799071</name>
</gene>
<keyword evidence="2" id="KW-1185">Reference proteome</keyword>